<accession>A0A6J5DRE7</accession>
<keyword evidence="3" id="KW-1185">Reference proteome</keyword>
<reference evidence="2 3" key="1">
    <citation type="submission" date="2020-04" db="EMBL/GenBank/DDBJ databases">
        <authorList>
            <person name="De Canck E."/>
        </authorList>
    </citation>
    <scope>NUCLEOTIDE SEQUENCE [LARGE SCALE GENOMIC DNA]</scope>
    <source>
        <strain evidence="2 3">LMG 29542</strain>
    </source>
</reference>
<keyword evidence="1" id="KW-0812">Transmembrane</keyword>
<dbReference type="EMBL" id="CADIKH010000011">
    <property type="protein sequence ID" value="CAB3755851.1"/>
    <property type="molecule type" value="Genomic_DNA"/>
</dbReference>
<gene>
    <name evidence="2" type="ORF">LMG29542_02712</name>
</gene>
<dbReference type="Proteomes" id="UP000494363">
    <property type="component" value="Unassembled WGS sequence"/>
</dbReference>
<dbReference type="RefSeq" id="WP_175226970.1">
    <property type="nucleotide sequence ID" value="NZ_CADIKH010000011.1"/>
</dbReference>
<organism evidence="2 3">
    <name type="scientific">Paraburkholderia humisilvae</name>
    <dbReference type="NCBI Taxonomy" id="627669"/>
    <lineage>
        <taxon>Bacteria</taxon>
        <taxon>Pseudomonadati</taxon>
        <taxon>Pseudomonadota</taxon>
        <taxon>Betaproteobacteria</taxon>
        <taxon>Burkholderiales</taxon>
        <taxon>Burkholderiaceae</taxon>
        <taxon>Paraburkholderia</taxon>
    </lineage>
</organism>
<keyword evidence="1" id="KW-0472">Membrane</keyword>
<dbReference type="InterPro" id="IPR007039">
    <property type="entry name" value="TrbC/VirB2"/>
</dbReference>
<dbReference type="AlphaFoldDB" id="A0A6J5DRE7"/>
<sequence>MKAINLKSCATAVASNVKARFVRNSTHSVQFSKRMLSPTNLYAAFILAGYAGVAVAQQAGGVTDTSAPWDSSLCGVAGWFKGTTPIAVGTIAFAAAGLGFMFGEELTGILKKVVNIVMAVCLAIGGGAFIGWVATKLGAVHSTCSV</sequence>
<protein>
    <recommendedName>
        <fullName evidence="4">Conjugal transfer protein TrbC</fullName>
    </recommendedName>
</protein>
<feature type="transmembrane region" description="Helical" evidence="1">
    <location>
        <begin position="79"/>
        <end position="101"/>
    </location>
</feature>
<evidence type="ECO:0008006" key="4">
    <source>
        <dbReference type="Google" id="ProtNLM"/>
    </source>
</evidence>
<evidence type="ECO:0000313" key="3">
    <source>
        <dbReference type="Proteomes" id="UP000494363"/>
    </source>
</evidence>
<keyword evidence="1" id="KW-1133">Transmembrane helix</keyword>
<evidence type="ECO:0000313" key="2">
    <source>
        <dbReference type="EMBL" id="CAB3755851.1"/>
    </source>
</evidence>
<dbReference type="Pfam" id="PF04956">
    <property type="entry name" value="TrbC"/>
    <property type="match status" value="1"/>
</dbReference>
<feature type="transmembrane region" description="Helical" evidence="1">
    <location>
        <begin position="41"/>
        <end position="59"/>
    </location>
</feature>
<name>A0A6J5DRE7_9BURK</name>
<feature type="transmembrane region" description="Helical" evidence="1">
    <location>
        <begin position="113"/>
        <end position="134"/>
    </location>
</feature>
<evidence type="ECO:0000256" key="1">
    <source>
        <dbReference type="SAM" id="Phobius"/>
    </source>
</evidence>
<proteinExistence type="predicted"/>